<dbReference type="Proteomes" id="UP000288086">
    <property type="component" value="Unassembled WGS sequence"/>
</dbReference>
<evidence type="ECO:0000313" key="1">
    <source>
        <dbReference type="EMBL" id="RWX43009.1"/>
    </source>
</evidence>
<dbReference type="AlphaFoldDB" id="A0A444IQ91"/>
<name>A0A444IQ91_9BACT</name>
<comment type="caution">
    <text evidence="1">The sequence shown here is derived from an EMBL/GenBank/DDBJ whole genome shotgun (WGS) entry which is preliminary data.</text>
</comment>
<proteinExistence type="predicted"/>
<dbReference type="EMBL" id="MTKP01000469">
    <property type="protein sequence ID" value="RWX43009.1"/>
    <property type="molecule type" value="Genomic_DNA"/>
</dbReference>
<protein>
    <submittedName>
        <fullName evidence="1">Uncharacterized protein</fullName>
    </submittedName>
</protein>
<sequence>MAYTEGAGGVGADKLHHHLFPLTHIGQTKGPALLADGRKHGAPDRRLEKEVHKARSGDFHLIKQALILVEQVHQLSSNLAGVAFFLPGQHHSKVGGKITLTTMSGHFHVIEVCSGIGPEVLFHALLKTLVNQCLYLGSYHYIRLLLKSLFNLFVELSARNFSKRAGTARIISAIVKGGRENTRSGCSIKKVAEV</sequence>
<organism evidence="1 2">
    <name type="scientific">Candidatus Electrothrix communis</name>
    <dbReference type="NCBI Taxonomy" id="1859133"/>
    <lineage>
        <taxon>Bacteria</taxon>
        <taxon>Pseudomonadati</taxon>
        <taxon>Thermodesulfobacteriota</taxon>
        <taxon>Desulfobulbia</taxon>
        <taxon>Desulfobulbales</taxon>
        <taxon>Desulfobulbaceae</taxon>
        <taxon>Candidatus Electrothrix</taxon>
    </lineage>
</organism>
<evidence type="ECO:0000313" key="2">
    <source>
        <dbReference type="Proteomes" id="UP000288086"/>
    </source>
</evidence>
<gene>
    <name evidence="1" type="ORF">VT98_14692</name>
</gene>
<keyword evidence="2" id="KW-1185">Reference proteome</keyword>
<accession>A0A444IQ91</accession>
<reference evidence="1 2" key="1">
    <citation type="submission" date="2017-01" db="EMBL/GenBank/DDBJ databases">
        <title>The cable genome- insights into the physiology and evolution of filamentous bacteria capable of sulfide oxidation via long distance electron transfer.</title>
        <authorList>
            <person name="Schreiber L."/>
            <person name="Bjerg J.T."/>
            <person name="Boggild A."/>
            <person name="Van De Vossenberg J."/>
            <person name="Meysman F."/>
            <person name="Nielsen L.P."/>
            <person name="Schramm A."/>
            <person name="Kjeldsen K.U."/>
        </authorList>
    </citation>
    <scope>NUCLEOTIDE SEQUENCE [LARGE SCALE GENOMIC DNA]</scope>
    <source>
        <strain evidence="1">A1</strain>
    </source>
</reference>